<reference evidence="1" key="1">
    <citation type="submission" date="2022-02" db="EMBL/GenBank/DDBJ databases">
        <title>Towards deciphering the DNA virus diversity associated with rodent species in the families Cricetidae and Heteromyidae.</title>
        <authorList>
            <person name="Lund M."/>
            <person name="Larsen B.B."/>
            <person name="Gryseels S."/>
            <person name="Kraberger S."/>
            <person name="Rowsey D.M."/>
            <person name="Steger L."/>
            <person name="Yule K.M."/>
            <person name="Upham N.S."/>
            <person name="Worobey M."/>
            <person name="Van Doorslaer K."/>
            <person name="Varsani A."/>
        </authorList>
    </citation>
    <scope>NUCLEOTIDE SEQUENCE</scope>
    <source>
        <strain evidence="1">UA08Rod_5397</strain>
    </source>
</reference>
<organism evidence="1">
    <name type="scientific">Sigmofec virus UA08Rod_5397</name>
    <dbReference type="NCBI Taxonomy" id="2929423"/>
    <lineage>
        <taxon>Viruses</taxon>
        <taxon>Monodnaviria</taxon>
        <taxon>Sangervirae</taxon>
        <taxon>Phixviricota</taxon>
        <taxon>Malgrandaviricetes</taxon>
        <taxon>Petitvirales</taxon>
        <taxon>Microviridae</taxon>
    </lineage>
</organism>
<protein>
    <submittedName>
        <fullName evidence="1">Uncharacterized protein</fullName>
    </submittedName>
</protein>
<evidence type="ECO:0000313" key="1">
    <source>
        <dbReference type="EMBL" id="UPW41137.1"/>
    </source>
</evidence>
<name>A0A976N0V2_9VIRU</name>
<dbReference type="EMBL" id="OM869548">
    <property type="protein sequence ID" value="UPW41137.1"/>
    <property type="molecule type" value="Genomic_DNA"/>
</dbReference>
<sequence>MDKYLTYRYFIRLKGEKDNEPDKSVFRVLTELPEGHQKFIEEVKHLYNLLAFGREYVCEYDSSKVGFFETIKEFKGVDNSEEV</sequence>
<proteinExistence type="predicted"/>
<accession>A0A976N0V2</accession>